<dbReference type="EC" id="6.1.1.9" evidence="1"/>
<name>W1YFD4_9ZZZZ</name>
<evidence type="ECO:0000256" key="7">
    <source>
        <dbReference type="ARBA" id="ARBA00029936"/>
    </source>
</evidence>
<dbReference type="GO" id="GO:0005737">
    <property type="term" value="C:cytoplasm"/>
    <property type="evidence" value="ECO:0007669"/>
    <property type="project" value="InterPro"/>
</dbReference>
<dbReference type="Pfam" id="PF10458">
    <property type="entry name" value="Val_tRNA-synt_C"/>
    <property type="match status" value="1"/>
</dbReference>
<gene>
    <name evidence="11" type="ORF">Q604_UNBC04980G0001</name>
</gene>
<keyword evidence="9" id="KW-0175">Coiled coil</keyword>
<dbReference type="FunFam" id="1.10.287.380:FF:000001">
    <property type="entry name" value="Valine--tRNA ligase"/>
    <property type="match status" value="1"/>
</dbReference>
<evidence type="ECO:0000256" key="1">
    <source>
        <dbReference type="ARBA" id="ARBA00013169"/>
    </source>
</evidence>
<evidence type="ECO:0000256" key="5">
    <source>
        <dbReference type="ARBA" id="ARBA00022917"/>
    </source>
</evidence>
<feature type="domain" description="Valyl-tRNA synthetase tRNA-binding arm" evidence="10">
    <location>
        <begin position="13"/>
        <end position="71"/>
    </location>
</feature>
<dbReference type="InterPro" id="IPR037118">
    <property type="entry name" value="Val-tRNA_synth_C_sf"/>
</dbReference>
<dbReference type="GO" id="GO:0006438">
    <property type="term" value="P:valyl-tRNA aminoacylation"/>
    <property type="evidence" value="ECO:0007669"/>
    <property type="project" value="InterPro"/>
</dbReference>
<organism evidence="11">
    <name type="scientific">human gut metagenome</name>
    <dbReference type="NCBI Taxonomy" id="408170"/>
    <lineage>
        <taxon>unclassified sequences</taxon>
        <taxon>metagenomes</taxon>
        <taxon>organismal metagenomes</taxon>
    </lineage>
</organism>
<dbReference type="SUPFAM" id="SSF46589">
    <property type="entry name" value="tRNA-binding arm"/>
    <property type="match status" value="1"/>
</dbReference>
<dbReference type="Gene3D" id="1.10.287.380">
    <property type="entry name" value="Valyl-tRNA synthetase, C-terminal domain"/>
    <property type="match status" value="1"/>
</dbReference>
<protein>
    <recommendedName>
        <fullName evidence="1">valine--tRNA ligase</fullName>
        <ecNumber evidence="1">6.1.1.9</ecNumber>
    </recommendedName>
    <alternativeName>
        <fullName evidence="7">Valyl-tRNA synthetase</fullName>
    </alternativeName>
</protein>
<comment type="catalytic activity">
    <reaction evidence="8">
        <text>tRNA(Val) + L-valine + ATP = L-valyl-tRNA(Val) + AMP + diphosphate</text>
        <dbReference type="Rhea" id="RHEA:10704"/>
        <dbReference type="Rhea" id="RHEA-COMP:9672"/>
        <dbReference type="Rhea" id="RHEA-COMP:9708"/>
        <dbReference type="ChEBI" id="CHEBI:30616"/>
        <dbReference type="ChEBI" id="CHEBI:33019"/>
        <dbReference type="ChEBI" id="CHEBI:57762"/>
        <dbReference type="ChEBI" id="CHEBI:78442"/>
        <dbReference type="ChEBI" id="CHEBI:78537"/>
        <dbReference type="ChEBI" id="CHEBI:456215"/>
        <dbReference type="EC" id="6.1.1.9"/>
    </reaction>
</comment>
<proteinExistence type="predicted"/>
<dbReference type="InterPro" id="IPR010978">
    <property type="entry name" value="tRNA-bd_arm"/>
</dbReference>
<evidence type="ECO:0000256" key="9">
    <source>
        <dbReference type="SAM" id="Coils"/>
    </source>
</evidence>
<accession>W1YFD4</accession>
<keyword evidence="6" id="KW-0030">Aminoacyl-tRNA synthetase</keyword>
<evidence type="ECO:0000256" key="3">
    <source>
        <dbReference type="ARBA" id="ARBA00022741"/>
    </source>
</evidence>
<keyword evidence="3" id="KW-0547">Nucleotide-binding</keyword>
<comment type="caution">
    <text evidence="11">The sequence shown here is derived from an EMBL/GenBank/DDBJ whole genome shotgun (WGS) entry which is preliminary data.</text>
</comment>
<evidence type="ECO:0000313" key="11">
    <source>
        <dbReference type="EMBL" id="ETJ41091.1"/>
    </source>
</evidence>
<feature type="non-terminal residue" evidence="11">
    <location>
        <position position="74"/>
    </location>
</feature>
<feature type="non-terminal residue" evidence="11">
    <location>
        <position position="1"/>
    </location>
</feature>
<dbReference type="GO" id="GO:0004832">
    <property type="term" value="F:valine-tRNA ligase activity"/>
    <property type="evidence" value="ECO:0007669"/>
    <property type="project" value="UniProtKB-EC"/>
</dbReference>
<evidence type="ECO:0000256" key="2">
    <source>
        <dbReference type="ARBA" id="ARBA00022598"/>
    </source>
</evidence>
<evidence type="ECO:0000256" key="8">
    <source>
        <dbReference type="ARBA" id="ARBA00047552"/>
    </source>
</evidence>
<dbReference type="EMBL" id="AZMM01004980">
    <property type="protein sequence ID" value="ETJ41091.1"/>
    <property type="molecule type" value="Genomic_DNA"/>
</dbReference>
<keyword evidence="4" id="KW-0067">ATP-binding</keyword>
<evidence type="ECO:0000256" key="4">
    <source>
        <dbReference type="ARBA" id="ARBA00022840"/>
    </source>
</evidence>
<evidence type="ECO:0000256" key="6">
    <source>
        <dbReference type="ARBA" id="ARBA00023146"/>
    </source>
</evidence>
<dbReference type="InterPro" id="IPR019499">
    <property type="entry name" value="Val-tRNA_synth_tRNA-bd"/>
</dbReference>
<sequence length="74" mass="8676">EVYLLLKDLIDGEKERERIAKEKIQMEKEISRLEGKLSNQGFLAKAPEAVVAKEKEKLEEYKQKQQALLEREAF</sequence>
<dbReference type="GO" id="GO:0005524">
    <property type="term" value="F:ATP binding"/>
    <property type="evidence" value="ECO:0007669"/>
    <property type="project" value="UniProtKB-KW"/>
</dbReference>
<reference evidence="11" key="1">
    <citation type="submission" date="2013-12" db="EMBL/GenBank/DDBJ databases">
        <title>A Varibaculum cambriense genome reconstructed from a premature infant gut community with otherwise low bacterial novelty that shifts toward anaerobic metabolism during the third week of life.</title>
        <authorList>
            <person name="Brown C.T."/>
            <person name="Sharon I."/>
            <person name="Thomas B.C."/>
            <person name="Castelle C.J."/>
            <person name="Morowitz M.J."/>
            <person name="Banfield J.F."/>
        </authorList>
    </citation>
    <scope>NUCLEOTIDE SEQUENCE</scope>
</reference>
<evidence type="ECO:0000259" key="10">
    <source>
        <dbReference type="Pfam" id="PF10458"/>
    </source>
</evidence>
<keyword evidence="2 11" id="KW-0436">Ligase</keyword>
<feature type="coiled-coil region" evidence="9">
    <location>
        <begin position="16"/>
        <end position="71"/>
    </location>
</feature>
<keyword evidence="5" id="KW-0648">Protein biosynthesis</keyword>
<dbReference type="AlphaFoldDB" id="W1YFD4"/>